<dbReference type="HOGENOM" id="CLU_2519139_0_0_1"/>
<protein>
    <submittedName>
        <fullName evidence="2">Predicted protein</fullName>
    </submittedName>
</protein>
<dbReference type="Proteomes" id="UP000008694">
    <property type="component" value="Unassembled WGS sequence"/>
</dbReference>
<dbReference type="EMBL" id="GL348713">
    <property type="protein sequence ID" value="EFH69879.1"/>
    <property type="molecule type" value="Genomic_DNA"/>
</dbReference>
<dbReference type="STRING" id="81972.D7KEU7"/>
<evidence type="ECO:0000313" key="2">
    <source>
        <dbReference type="EMBL" id="EFH69879.1"/>
    </source>
</evidence>
<dbReference type="Gramene" id="Al_scaffold_0001_3118">
    <property type="protein sequence ID" value="Al_scaffold_0001_3118"/>
    <property type="gene ID" value="Al_scaffold_0001_3118"/>
</dbReference>
<dbReference type="GO" id="GO:0003899">
    <property type="term" value="F:DNA-directed RNA polymerase activity"/>
    <property type="evidence" value="ECO:0007669"/>
    <property type="project" value="InterPro"/>
</dbReference>
<dbReference type="SUPFAM" id="SSF56747">
    <property type="entry name" value="Prim-pol domain"/>
    <property type="match status" value="1"/>
</dbReference>
<organism evidence="3">
    <name type="scientific">Arabidopsis lyrata subsp. lyrata</name>
    <name type="common">Lyre-leaved rock-cress</name>
    <dbReference type="NCBI Taxonomy" id="81972"/>
    <lineage>
        <taxon>Eukaryota</taxon>
        <taxon>Viridiplantae</taxon>
        <taxon>Streptophyta</taxon>
        <taxon>Embryophyta</taxon>
        <taxon>Tracheophyta</taxon>
        <taxon>Spermatophyta</taxon>
        <taxon>Magnoliopsida</taxon>
        <taxon>eudicotyledons</taxon>
        <taxon>Gunneridae</taxon>
        <taxon>Pentapetalae</taxon>
        <taxon>rosids</taxon>
        <taxon>malvids</taxon>
        <taxon>Brassicales</taxon>
        <taxon>Brassicaceae</taxon>
        <taxon>Camelineae</taxon>
        <taxon>Arabidopsis</taxon>
    </lineage>
</organism>
<evidence type="ECO:0000313" key="3">
    <source>
        <dbReference type="Proteomes" id="UP000008694"/>
    </source>
</evidence>
<name>D7KEU7_ARALL</name>
<proteinExistence type="inferred from homology"/>
<accession>D7KEU7</accession>
<dbReference type="InterPro" id="IPR002755">
    <property type="entry name" value="DNA_primase_S"/>
</dbReference>
<dbReference type="Gene3D" id="3.90.920.10">
    <property type="entry name" value="DNA primase, PRIM domain"/>
    <property type="match status" value="1"/>
</dbReference>
<comment type="similarity">
    <text evidence="1">Belongs to the eukaryotic-type primase small subunit family.</text>
</comment>
<sequence>ALSLRTCVEEIVFNFIYPRIDLEVSKKMNHLLKAPFCVHPNTGRVCVPIDPNNCDEFDPLLEVPTLSQIIEEINSAGLNMDVDDD</sequence>
<keyword evidence="3" id="KW-1185">Reference proteome</keyword>
<dbReference type="Pfam" id="PF01896">
    <property type="entry name" value="DNA_primase_S"/>
    <property type="match status" value="1"/>
</dbReference>
<feature type="non-terminal residue" evidence="2">
    <location>
        <position position="1"/>
    </location>
</feature>
<evidence type="ECO:0000256" key="1">
    <source>
        <dbReference type="ARBA" id="ARBA00009762"/>
    </source>
</evidence>
<feature type="non-terminal residue" evidence="2">
    <location>
        <position position="85"/>
    </location>
</feature>
<reference evidence="3" key="1">
    <citation type="journal article" date="2011" name="Nat. Genet.">
        <title>The Arabidopsis lyrata genome sequence and the basis of rapid genome size change.</title>
        <authorList>
            <person name="Hu T.T."/>
            <person name="Pattyn P."/>
            <person name="Bakker E.G."/>
            <person name="Cao J."/>
            <person name="Cheng J.-F."/>
            <person name="Clark R.M."/>
            <person name="Fahlgren N."/>
            <person name="Fawcett J.A."/>
            <person name="Grimwood J."/>
            <person name="Gundlach H."/>
            <person name="Haberer G."/>
            <person name="Hollister J.D."/>
            <person name="Ossowski S."/>
            <person name="Ottilar R.P."/>
            <person name="Salamov A.A."/>
            <person name="Schneeberger K."/>
            <person name="Spannagl M."/>
            <person name="Wang X."/>
            <person name="Yang L."/>
            <person name="Nasrallah M.E."/>
            <person name="Bergelson J."/>
            <person name="Carrington J.C."/>
            <person name="Gaut B.S."/>
            <person name="Schmutz J."/>
            <person name="Mayer K.F.X."/>
            <person name="Van de Peer Y."/>
            <person name="Grigoriev I.V."/>
            <person name="Nordborg M."/>
            <person name="Weigel D."/>
            <person name="Guo Y.-L."/>
        </authorList>
    </citation>
    <scope>NUCLEOTIDE SEQUENCE [LARGE SCALE GENOMIC DNA]</scope>
    <source>
        <strain evidence="3">cv. MN47</strain>
    </source>
</reference>
<dbReference type="PANTHER" id="PTHR10536">
    <property type="entry name" value="DNA PRIMASE SMALL SUBUNIT"/>
    <property type="match status" value="1"/>
</dbReference>
<gene>
    <name evidence="2" type="ORF">ARALYDRAFT_680795</name>
</gene>
<dbReference type="AlphaFoldDB" id="D7KEU7"/>
<dbReference type="GO" id="GO:0006269">
    <property type="term" value="P:DNA replication, synthesis of primer"/>
    <property type="evidence" value="ECO:0007669"/>
    <property type="project" value="InterPro"/>
</dbReference>